<dbReference type="PANTHER" id="PTHR22943:SF248">
    <property type="entry name" value="SEVEN TM RECEPTOR"/>
    <property type="match status" value="1"/>
</dbReference>
<feature type="transmembrane region" description="Helical" evidence="1">
    <location>
        <begin position="175"/>
        <end position="201"/>
    </location>
</feature>
<feature type="non-terminal residue" evidence="2">
    <location>
        <position position="1"/>
    </location>
</feature>
<proteinExistence type="predicted"/>
<evidence type="ECO:0000313" key="3">
    <source>
        <dbReference type="Proteomes" id="UP001432027"/>
    </source>
</evidence>
<feature type="non-terminal residue" evidence="2">
    <location>
        <position position="330"/>
    </location>
</feature>
<evidence type="ECO:0000313" key="2">
    <source>
        <dbReference type="EMBL" id="GMS95544.1"/>
    </source>
</evidence>
<gene>
    <name evidence="2" type="ORF">PENTCL1PPCAC_17719</name>
</gene>
<reference evidence="2" key="1">
    <citation type="submission" date="2023-10" db="EMBL/GenBank/DDBJ databases">
        <title>Genome assembly of Pristionchus species.</title>
        <authorList>
            <person name="Yoshida K."/>
            <person name="Sommer R.J."/>
        </authorList>
    </citation>
    <scope>NUCLEOTIDE SEQUENCE</scope>
    <source>
        <strain evidence="2">RS0144</strain>
    </source>
</reference>
<feature type="transmembrane region" description="Helical" evidence="1">
    <location>
        <begin position="54"/>
        <end position="75"/>
    </location>
</feature>
<keyword evidence="1" id="KW-0472">Membrane</keyword>
<dbReference type="AlphaFoldDB" id="A0AAV5TNB9"/>
<keyword evidence="1" id="KW-1133">Transmembrane helix</keyword>
<name>A0AAV5TNB9_9BILA</name>
<sequence length="330" mass="36421">FLSQSGCYSILSLSSHFPSLISSFFSIDLITVHQEVNGMDVYGSNPTIILMESIALWNGIISFCLSLFLNLFLLLSILRNSPPHMGLYYKLVQGILSLCSIILASLVALTRPTMHVHSGIFFFSAQPPFPIPRSPLLILLLTFLFFFVQNKGILSTLMIYRILHMKLGHHNHLNPIIILSLPTTSLLISLPITALLILVLIPSEEKTRRCFDASSPCETVGESISNHLSPYSAFVLSTISEGENRNWWFISAMILLVLLLLSASIIINIGAKKITLHASEARNSLQRQLARALYAQVSSLCSPFHHPFQSLVPSILVQIPIGIGVGGALF</sequence>
<keyword evidence="3" id="KW-1185">Reference proteome</keyword>
<dbReference type="PANTHER" id="PTHR22943">
    <property type="entry name" value="7-TRANSMEMBRANE DOMAIN RECEPTOR C.ELEGANS"/>
    <property type="match status" value="1"/>
</dbReference>
<accession>A0AAV5TNB9</accession>
<evidence type="ECO:0000256" key="1">
    <source>
        <dbReference type="SAM" id="Phobius"/>
    </source>
</evidence>
<evidence type="ECO:0008006" key="4">
    <source>
        <dbReference type="Google" id="ProtNLM"/>
    </source>
</evidence>
<dbReference type="EMBL" id="BTSX01000004">
    <property type="protein sequence ID" value="GMS95544.1"/>
    <property type="molecule type" value="Genomic_DNA"/>
</dbReference>
<feature type="transmembrane region" description="Helical" evidence="1">
    <location>
        <begin position="247"/>
        <end position="269"/>
    </location>
</feature>
<dbReference type="InterPro" id="IPR019428">
    <property type="entry name" value="7TM_GPCR_serpentine_rcpt_Str"/>
</dbReference>
<dbReference type="Pfam" id="PF10326">
    <property type="entry name" value="7TM_GPCR_Str"/>
    <property type="match status" value="1"/>
</dbReference>
<organism evidence="2 3">
    <name type="scientific">Pristionchus entomophagus</name>
    <dbReference type="NCBI Taxonomy" id="358040"/>
    <lineage>
        <taxon>Eukaryota</taxon>
        <taxon>Metazoa</taxon>
        <taxon>Ecdysozoa</taxon>
        <taxon>Nematoda</taxon>
        <taxon>Chromadorea</taxon>
        <taxon>Rhabditida</taxon>
        <taxon>Rhabditina</taxon>
        <taxon>Diplogasteromorpha</taxon>
        <taxon>Diplogasteroidea</taxon>
        <taxon>Neodiplogasteridae</taxon>
        <taxon>Pristionchus</taxon>
    </lineage>
</organism>
<dbReference type="Proteomes" id="UP001432027">
    <property type="component" value="Unassembled WGS sequence"/>
</dbReference>
<feature type="transmembrane region" description="Helical" evidence="1">
    <location>
        <begin position="87"/>
        <end position="109"/>
    </location>
</feature>
<protein>
    <recommendedName>
        <fullName evidence="4">G protein-coupled receptor</fullName>
    </recommendedName>
</protein>
<comment type="caution">
    <text evidence="2">The sequence shown here is derived from an EMBL/GenBank/DDBJ whole genome shotgun (WGS) entry which is preliminary data.</text>
</comment>
<feature type="transmembrane region" description="Helical" evidence="1">
    <location>
        <begin position="136"/>
        <end position="163"/>
    </location>
</feature>
<keyword evidence="1" id="KW-0812">Transmembrane</keyword>